<organism evidence="3 4">
    <name type="scientific">Tricholomella constricta</name>
    <dbReference type="NCBI Taxonomy" id="117010"/>
    <lineage>
        <taxon>Eukaryota</taxon>
        <taxon>Fungi</taxon>
        <taxon>Dikarya</taxon>
        <taxon>Basidiomycota</taxon>
        <taxon>Agaricomycotina</taxon>
        <taxon>Agaricomycetes</taxon>
        <taxon>Agaricomycetidae</taxon>
        <taxon>Agaricales</taxon>
        <taxon>Tricholomatineae</taxon>
        <taxon>Lyophyllaceae</taxon>
        <taxon>Tricholomella</taxon>
    </lineage>
</organism>
<evidence type="ECO:0000256" key="2">
    <source>
        <dbReference type="SAM" id="Phobius"/>
    </source>
</evidence>
<keyword evidence="2" id="KW-1133">Transmembrane helix</keyword>
<dbReference type="OrthoDB" id="18487at2759"/>
<feature type="compositionally biased region" description="Polar residues" evidence="1">
    <location>
        <begin position="245"/>
        <end position="260"/>
    </location>
</feature>
<reference evidence="3 4" key="1">
    <citation type="journal article" date="2020" name="ISME J.">
        <title>Uncovering the hidden diversity of litter-decomposition mechanisms in mushroom-forming fungi.</title>
        <authorList>
            <person name="Floudas D."/>
            <person name="Bentzer J."/>
            <person name="Ahren D."/>
            <person name="Johansson T."/>
            <person name="Persson P."/>
            <person name="Tunlid A."/>
        </authorList>
    </citation>
    <scope>NUCLEOTIDE SEQUENCE [LARGE SCALE GENOMIC DNA]</scope>
    <source>
        <strain evidence="3 4">CBS 661.87</strain>
    </source>
</reference>
<dbReference type="Proteomes" id="UP000565441">
    <property type="component" value="Unassembled WGS sequence"/>
</dbReference>
<proteinExistence type="predicted"/>
<gene>
    <name evidence="3" type="ORF">D9615_010523</name>
</gene>
<accession>A0A8H5GNR5</accession>
<feature type="compositionally biased region" description="Basic and acidic residues" evidence="1">
    <location>
        <begin position="232"/>
        <end position="244"/>
    </location>
</feature>
<keyword evidence="4" id="KW-1185">Reference proteome</keyword>
<dbReference type="AlphaFoldDB" id="A0A8H5GNR5"/>
<feature type="transmembrane region" description="Helical" evidence="2">
    <location>
        <begin position="105"/>
        <end position="126"/>
    </location>
</feature>
<feature type="region of interest" description="Disordered" evidence="1">
    <location>
        <begin position="230"/>
        <end position="303"/>
    </location>
</feature>
<name>A0A8H5GNR5_9AGAR</name>
<evidence type="ECO:0000313" key="4">
    <source>
        <dbReference type="Proteomes" id="UP000565441"/>
    </source>
</evidence>
<evidence type="ECO:0000313" key="3">
    <source>
        <dbReference type="EMBL" id="KAF5368219.1"/>
    </source>
</evidence>
<comment type="caution">
    <text evidence="3">The sequence shown here is derived from an EMBL/GenBank/DDBJ whole genome shotgun (WGS) entry which is preliminary data.</text>
</comment>
<keyword evidence="2" id="KW-0812">Transmembrane</keyword>
<sequence length="303" mass="34453">MLELSNRPPGPIEWALPFDLQQITIFRHHILDLSDMRFQLLQLLRCWPQQLLGLLQFHSILPGLGVCLSQLVNVPEPSGTSTPTPLPSITGINTPTPPAKRTLEWWQILLMALGCAFIFLVVIWLFRRRARKQRAKRTILFATTPGYNRTRKSGWRWRLIRFGEKLFGHRRSRKAAMVVPGESEAMKLTKLRAAEEARHEEDMVKLIGEYQHPSRSASPASLSRQCTTYTTHNDRLAPGDRRSTGEASLQSAPSIYSQMTGVPRKAPEPRQPLRKKDLTSRFSSSTYSSDEPGGSNSKNPFWK</sequence>
<feature type="compositionally biased region" description="Polar residues" evidence="1">
    <location>
        <begin position="294"/>
        <end position="303"/>
    </location>
</feature>
<protein>
    <submittedName>
        <fullName evidence="3">Uncharacterized protein</fullName>
    </submittedName>
</protein>
<dbReference type="EMBL" id="JAACJP010000061">
    <property type="protein sequence ID" value="KAF5368219.1"/>
    <property type="molecule type" value="Genomic_DNA"/>
</dbReference>
<keyword evidence="2" id="KW-0472">Membrane</keyword>
<evidence type="ECO:0000256" key="1">
    <source>
        <dbReference type="SAM" id="MobiDB-lite"/>
    </source>
</evidence>
<feature type="compositionally biased region" description="Low complexity" evidence="1">
    <location>
        <begin position="280"/>
        <end position="289"/>
    </location>
</feature>